<protein>
    <recommendedName>
        <fullName evidence="4">WW domain-containing protein</fullName>
    </recommendedName>
</protein>
<feature type="signal peptide" evidence="3">
    <location>
        <begin position="1"/>
        <end position="21"/>
    </location>
</feature>
<keyword evidence="2" id="KW-0472">Membrane</keyword>
<gene>
    <name evidence="6" type="ORF">DYB26_016215</name>
    <name evidence="5" type="ORF">DYB31_001784</name>
</gene>
<name>A0A397EH79_APHAT</name>
<keyword evidence="2" id="KW-1133">Transmembrane helix</keyword>
<feature type="region of interest" description="Disordered" evidence="1">
    <location>
        <begin position="133"/>
        <end position="157"/>
    </location>
</feature>
<proteinExistence type="predicted"/>
<organism evidence="5 7">
    <name type="scientific">Aphanomyces astaci</name>
    <name type="common">Crayfish plague agent</name>
    <dbReference type="NCBI Taxonomy" id="112090"/>
    <lineage>
        <taxon>Eukaryota</taxon>
        <taxon>Sar</taxon>
        <taxon>Stramenopiles</taxon>
        <taxon>Oomycota</taxon>
        <taxon>Saprolegniomycetes</taxon>
        <taxon>Saprolegniales</taxon>
        <taxon>Verrucalvaceae</taxon>
        <taxon>Aphanomyces</taxon>
    </lineage>
</organism>
<feature type="transmembrane region" description="Helical" evidence="2">
    <location>
        <begin position="360"/>
        <end position="381"/>
    </location>
</feature>
<dbReference type="Proteomes" id="UP000266196">
    <property type="component" value="Unassembled WGS sequence"/>
</dbReference>
<feature type="domain" description="WW" evidence="4">
    <location>
        <begin position="78"/>
        <end position="102"/>
    </location>
</feature>
<evidence type="ECO:0000313" key="5">
    <source>
        <dbReference type="EMBL" id="RHY78976.1"/>
    </source>
</evidence>
<dbReference type="Proteomes" id="UP000286510">
    <property type="component" value="Unassembled WGS sequence"/>
</dbReference>
<dbReference type="VEuPathDB" id="FungiDB:H257_02343"/>
<evidence type="ECO:0000313" key="8">
    <source>
        <dbReference type="Proteomes" id="UP000286510"/>
    </source>
</evidence>
<evidence type="ECO:0000313" key="7">
    <source>
        <dbReference type="Proteomes" id="UP000266196"/>
    </source>
</evidence>
<dbReference type="PROSITE" id="PS01159">
    <property type="entry name" value="WW_DOMAIN_1"/>
    <property type="match status" value="1"/>
</dbReference>
<keyword evidence="2" id="KW-0812">Transmembrane</keyword>
<keyword evidence="3" id="KW-0732">Signal</keyword>
<evidence type="ECO:0000256" key="1">
    <source>
        <dbReference type="SAM" id="MobiDB-lite"/>
    </source>
</evidence>
<accession>A0A397EH79</accession>
<feature type="chain" id="PRO_5035557377" description="WW domain-containing protein" evidence="3">
    <location>
        <begin position="22"/>
        <end position="414"/>
    </location>
</feature>
<dbReference type="InterPro" id="IPR001202">
    <property type="entry name" value="WW_dom"/>
</dbReference>
<dbReference type="AlphaFoldDB" id="A0A397EH79"/>
<dbReference type="EMBL" id="QUTF01000946">
    <property type="protein sequence ID" value="RHZ42483.1"/>
    <property type="molecule type" value="Genomic_DNA"/>
</dbReference>
<dbReference type="EMBL" id="QUTE01024213">
    <property type="protein sequence ID" value="RHY78976.1"/>
    <property type="molecule type" value="Genomic_DNA"/>
</dbReference>
<feature type="compositionally biased region" description="Basic residues" evidence="1">
    <location>
        <begin position="400"/>
        <end position="414"/>
    </location>
</feature>
<feature type="region of interest" description="Disordered" evidence="1">
    <location>
        <begin position="394"/>
        <end position="414"/>
    </location>
</feature>
<comment type="caution">
    <text evidence="5">The sequence shown here is derived from an EMBL/GenBank/DDBJ whole genome shotgun (WGS) entry which is preliminary data.</text>
</comment>
<evidence type="ECO:0000313" key="6">
    <source>
        <dbReference type="EMBL" id="RHZ42483.1"/>
    </source>
</evidence>
<sequence length="414" mass="45923">MRRSVAHALTLCGLFLPTLDAMSFEQLAASSQFHEDLVLRNVHPFGVVLVDPEALPDEPNGPDGAFCATGEYGALEYWERVRQDGHVFFYCKARHTSTWQPPCVHLVQEFAADDPRRYPFPLSIERLDLPPAVKKHHASSTGDSHEDALESGSTPSDLHDETLSLVEFEEHVDDRFFRFHGTLDHLQGVILRLYFDVIPPGLREHALASLPIDGVHVDSAYHIALHDVVGLEVDLEIVVREALEDDVPDPMVYTVSHFSVEQRMAVADAWADVGTFALARGNVTTAVNAFRRSVHWIHGHPPAVTQLAAVLAAFGYLDDACECVGMLDPPAPALASALKSEFAFCPTLHINDETNKFHPLTMLLLQLATLTVIFVASLWWVQRQAAVDGTVSQSSADKKFTRKPQQPHRGRLKV</sequence>
<evidence type="ECO:0000256" key="2">
    <source>
        <dbReference type="SAM" id="Phobius"/>
    </source>
</evidence>
<evidence type="ECO:0000259" key="4">
    <source>
        <dbReference type="PROSITE" id="PS01159"/>
    </source>
</evidence>
<evidence type="ECO:0000256" key="3">
    <source>
        <dbReference type="SAM" id="SignalP"/>
    </source>
</evidence>
<reference evidence="7 8" key="1">
    <citation type="submission" date="2018-08" db="EMBL/GenBank/DDBJ databases">
        <title>Aphanomyces genome sequencing and annotation.</title>
        <authorList>
            <person name="Minardi D."/>
            <person name="Oidtmann B."/>
            <person name="Van Der Giezen M."/>
            <person name="Studholme D.J."/>
        </authorList>
    </citation>
    <scope>NUCLEOTIDE SEQUENCE [LARGE SCALE GENOMIC DNA]</scope>
    <source>
        <strain evidence="5 7">197901</strain>
        <strain evidence="6 8">FDL457</strain>
    </source>
</reference>